<dbReference type="CDD" id="cd03801">
    <property type="entry name" value="GT4_PimA-like"/>
    <property type="match status" value="1"/>
</dbReference>
<dbReference type="InterPro" id="IPR050194">
    <property type="entry name" value="Glycosyltransferase_grp1"/>
</dbReference>
<evidence type="ECO:0000313" key="2">
    <source>
        <dbReference type="EMBL" id="ADY61761.1"/>
    </source>
</evidence>
<feature type="domain" description="Glycosyl transferase family 1" evidence="1">
    <location>
        <begin position="231"/>
        <end position="389"/>
    </location>
</feature>
<dbReference type="Proteomes" id="UP000006860">
    <property type="component" value="Chromosome"/>
</dbReference>
<dbReference type="STRING" id="756272.Plabr_4187"/>
<name>F0SI59_RUBBR</name>
<evidence type="ECO:0000259" key="1">
    <source>
        <dbReference type="Pfam" id="PF00534"/>
    </source>
</evidence>
<dbReference type="Gene3D" id="3.40.50.2000">
    <property type="entry name" value="Glycogen Phosphorylase B"/>
    <property type="match status" value="2"/>
</dbReference>
<proteinExistence type="predicted"/>
<dbReference type="AlphaFoldDB" id="F0SI59"/>
<dbReference type="PANTHER" id="PTHR45947">
    <property type="entry name" value="SULFOQUINOVOSYL TRANSFERASE SQD2"/>
    <property type="match status" value="1"/>
</dbReference>
<dbReference type="SUPFAM" id="SSF53756">
    <property type="entry name" value="UDP-Glycosyltransferase/glycogen phosphorylase"/>
    <property type="match status" value="1"/>
</dbReference>
<dbReference type="Pfam" id="PF00534">
    <property type="entry name" value="Glycos_transf_1"/>
    <property type="match status" value="1"/>
</dbReference>
<reference evidence="3" key="1">
    <citation type="submission" date="2011-02" db="EMBL/GenBank/DDBJ databases">
        <title>The complete genome of Planctomyces brasiliensis DSM 5305.</title>
        <authorList>
            <person name="Lucas S."/>
            <person name="Copeland A."/>
            <person name="Lapidus A."/>
            <person name="Bruce D."/>
            <person name="Goodwin L."/>
            <person name="Pitluck S."/>
            <person name="Kyrpides N."/>
            <person name="Mavromatis K."/>
            <person name="Pagani I."/>
            <person name="Ivanova N."/>
            <person name="Ovchinnikova G."/>
            <person name="Lu M."/>
            <person name="Detter J.C."/>
            <person name="Han C."/>
            <person name="Land M."/>
            <person name="Hauser L."/>
            <person name="Markowitz V."/>
            <person name="Cheng J.-F."/>
            <person name="Hugenholtz P."/>
            <person name="Woyke T."/>
            <person name="Wu D."/>
            <person name="Tindall B."/>
            <person name="Pomrenke H.G."/>
            <person name="Brambilla E."/>
            <person name="Klenk H.-P."/>
            <person name="Eisen J.A."/>
        </authorList>
    </citation>
    <scope>NUCLEOTIDE SEQUENCE [LARGE SCALE GENOMIC DNA]</scope>
    <source>
        <strain evidence="3">ATCC 49424 / DSM 5305 / JCM 21570 / NBRC 103401 / IFAM 1448</strain>
    </source>
</reference>
<dbReference type="eggNOG" id="COG0438">
    <property type="taxonomic scope" value="Bacteria"/>
</dbReference>
<keyword evidence="2" id="KW-0808">Transferase</keyword>
<dbReference type="InterPro" id="IPR001296">
    <property type="entry name" value="Glyco_trans_1"/>
</dbReference>
<dbReference type="GO" id="GO:0016757">
    <property type="term" value="F:glycosyltransferase activity"/>
    <property type="evidence" value="ECO:0007669"/>
    <property type="project" value="InterPro"/>
</dbReference>
<protein>
    <submittedName>
        <fullName evidence="2">Glycosyl transferase group 1</fullName>
    </submittedName>
</protein>
<dbReference type="HOGENOM" id="CLU_009583_37_0_0"/>
<dbReference type="KEGG" id="pbs:Plabr_4187"/>
<gene>
    <name evidence="2" type="ordered locus">Plabr_4187</name>
</gene>
<dbReference type="PANTHER" id="PTHR45947:SF3">
    <property type="entry name" value="SULFOQUINOVOSYL TRANSFERASE SQD2"/>
    <property type="match status" value="1"/>
</dbReference>
<keyword evidence="3" id="KW-1185">Reference proteome</keyword>
<sequence length="415" mass="46851">MRVAPEMRVTVSHSGKQHSYQHALSLQRLGVLHQFVTSSYYRRSRWPDCVARQVPRIDAGLQKRWLNGLDEQRVSRRIDLELPELWYRNILKNGGRAELAMFQRDTRFDQWVSNRWAHESDVFWGFQGSCLDSLRAARTAGRMAVCEFATAHVTSAIRILSEEAEKHPEWAGTISNFHFPDWYRERLEQEPFEADFCVAASSFSQQSLIEAGIDSARIRMLPLGADLSQFPFAKREPKGPLKVLFVGGIGQRKGIKYLLEAVKNLNSPQIQLQLLGPLPADTSPLDEWSPWFDYLGRTTQTGVARHMQEADVLVLPSVFEGFGLVILEAMATGLPVIASTHSCAPEVIEEAVSGFALRHDDVNGLSNKLAWCAENRSELSEMGRAARQRALDFSWESHTNRLKTLLDSLEVSDGS</sequence>
<organism evidence="2 3">
    <name type="scientific">Rubinisphaera brasiliensis (strain ATCC 49424 / DSM 5305 / JCM 21570 / IAM 15109 / NBRC 103401 / IFAM 1448)</name>
    <name type="common">Planctomyces brasiliensis</name>
    <dbReference type="NCBI Taxonomy" id="756272"/>
    <lineage>
        <taxon>Bacteria</taxon>
        <taxon>Pseudomonadati</taxon>
        <taxon>Planctomycetota</taxon>
        <taxon>Planctomycetia</taxon>
        <taxon>Planctomycetales</taxon>
        <taxon>Planctomycetaceae</taxon>
        <taxon>Rubinisphaera</taxon>
    </lineage>
</organism>
<dbReference type="EMBL" id="CP002546">
    <property type="protein sequence ID" value="ADY61761.1"/>
    <property type="molecule type" value="Genomic_DNA"/>
</dbReference>
<evidence type="ECO:0000313" key="3">
    <source>
        <dbReference type="Proteomes" id="UP000006860"/>
    </source>
</evidence>
<accession>F0SI59</accession>